<evidence type="ECO:0000259" key="6">
    <source>
        <dbReference type="Pfam" id="PF26037"/>
    </source>
</evidence>
<dbReference type="InParanoid" id="A0A1S4F1G8"/>
<comment type="subcellular location">
    <subcellularLocation>
        <location evidence="1">Membrane</location>
        <topology evidence="1">Multi-pass membrane protein</topology>
    </subcellularLocation>
</comment>
<dbReference type="EnsemblMetazoa" id="AAEL002356-RA">
    <property type="protein sequence ID" value="AAEL002356-PA"/>
    <property type="gene ID" value="AAEL002356"/>
</dbReference>
<keyword evidence="8" id="KW-1185">Reference proteome</keyword>
<sequence length="685" mass="79892">MKIIKLYFYKFTQCCQQRFPKCANLCWSDSSPTNEVVRSLLLYFYGLLLGGLFWRFVLLNLGLSSDFQFVVGLVIALILGYGCALSVQMRCYSLLCLTGFLGKAGRSMLKAIVLTCILTGPINNISLNAREVVRVFTCSTVLTYNLSKTRFELMAKPFQNALLGSKDNLEQVKDEFVVIVDIIEPIEKEIEGFDNETNVRHKRGTNNPDYEQYREHYVKKLKKRCEAQLSKGITRCEQTFQKVYDDCHEKLPILVNYLLCWPMKLDMMCGAGKMFGNQDEICSPDGVVDSEFGQDYGQLKNERERLVGDLKNVSIQYEFVDMEQHEGYLTAKETSKEIKKEFERKKESFDITVYILEKIFAFMILRVTLNALSFHQNYLKKIDFENHYITDYFNHVDQRRARYGKLHILPLRRIERPFLVDLESAACTRLELRKIILHLMTLLLQGISAAVFILLDTLFYETLDIVSMHSKVEFKQEGHHDVNVTVTGTGVIAMMVRRSVEGFKTQVRLNLVTSNEECLPRPSKLETWSLVKIYLLLLGVAVLVLNEAYINRFRRLICAWFYPKREKQRILYLYNRMLKRRKQLQRLLMERLREHIREIKYASKLDFLGQLKLYFPACCGWLSILNKRSCSICDYKGAAHLNECQSFTCFLVYCEECWQDVEQKCLVCEYESVLGHKYSIDKTIS</sequence>
<evidence type="ECO:0000256" key="1">
    <source>
        <dbReference type="ARBA" id="ARBA00004141"/>
    </source>
</evidence>
<dbReference type="InterPro" id="IPR012858">
    <property type="entry name" value="DC_STAMP-like"/>
</dbReference>
<reference evidence="7" key="2">
    <citation type="submission" date="2020-05" db="UniProtKB">
        <authorList>
            <consortium name="EnsemblMetazoa"/>
        </authorList>
    </citation>
    <scope>IDENTIFICATION</scope>
    <source>
        <strain evidence="7">LVP_AGWG</strain>
    </source>
</reference>
<dbReference type="GO" id="GO:0016020">
    <property type="term" value="C:membrane"/>
    <property type="evidence" value="ECO:0007669"/>
    <property type="project" value="UniProtKB-SubCell"/>
</dbReference>
<dbReference type="OrthoDB" id="5985669at2759"/>
<evidence type="ECO:0000259" key="5">
    <source>
        <dbReference type="Pfam" id="PF07782"/>
    </source>
</evidence>
<evidence type="ECO:0000256" key="4">
    <source>
        <dbReference type="ARBA" id="ARBA00023136"/>
    </source>
</evidence>
<evidence type="ECO:0000313" key="7">
    <source>
        <dbReference type="EnsemblMetazoa" id="AAEL002356-PA"/>
    </source>
</evidence>
<dbReference type="PANTHER" id="PTHR21041">
    <property type="entry name" value="DENDRITIC CELL-SPECIFIC TRANSMEMBRANE PROTEIN"/>
    <property type="match status" value="1"/>
</dbReference>
<organism evidence="7 8">
    <name type="scientific">Aedes aegypti</name>
    <name type="common">Yellowfever mosquito</name>
    <name type="synonym">Culex aegypti</name>
    <dbReference type="NCBI Taxonomy" id="7159"/>
    <lineage>
        <taxon>Eukaryota</taxon>
        <taxon>Metazoa</taxon>
        <taxon>Ecdysozoa</taxon>
        <taxon>Arthropoda</taxon>
        <taxon>Hexapoda</taxon>
        <taxon>Insecta</taxon>
        <taxon>Pterygota</taxon>
        <taxon>Neoptera</taxon>
        <taxon>Endopterygota</taxon>
        <taxon>Diptera</taxon>
        <taxon>Nematocera</taxon>
        <taxon>Culicoidea</taxon>
        <taxon>Culicidae</taxon>
        <taxon>Culicinae</taxon>
        <taxon>Aedini</taxon>
        <taxon>Aedes</taxon>
        <taxon>Stegomyia</taxon>
    </lineage>
</organism>
<dbReference type="VEuPathDB" id="VectorBase:AAEL002356"/>
<keyword evidence="3" id="KW-1133">Transmembrane helix</keyword>
<feature type="domain" description="E3 ubiquitin-protein ligase DCST1-like C-terminal" evidence="6">
    <location>
        <begin position="628"/>
        <end position="669"/>
    </location>
</feature>
<dbReference type="Pfam" id="PF26037">
    <property type="entry name" value="zf-RING_DCST1_C"/>
    <property type="match status" value="1"/>
</dbReference>
<dbReference type="Pfam" id="PF07782">
    <property type="entry name" value="DC_STAMP"/>
    <property type="match status" value="1"/>
</dbReference>
<keyword evidence="4" id="KW-0472">Membrane</keyword>
<evidence type="ECO:0000313" key="8">
    <source>
        <dbReference type="Proteomes" id="UP000008820"/>
    </source>
</evidence>
<evidence type="ECO:0000256" key="3">
    <source>
        <dbReference type="ARBA" id="ARBA00022989"/>
    </source>
</evidence>
<dbReference type="InterPro" id="IPR051856">
    <property type="entry name" value="CSR-E3_Ligase_Protein"/>
</dbReference>
<dbReference type="Proteomes" id="UP000008820">
    <property type="component" value="Chromosome 2"/>
</dbReference>
<proteinExistence type="predicted"/>
<reference evidence="7 8" key="1">
    <citation type="submission" date="2017-06" db="EMBL/GenBank/DDBJ databases">
        <title>Aedes aegypti genome working group (AGWG) sequencing and assembly.</title>
        <authorList>
            <consortium name="Aedes aegypti Genome Working Group (AGWG)"/>
            <person name="Matthews B.J."/>
        </authorList>
    </citation>
    <scope>NUCLEOTIDE SEQUENCE [LARGE SCALE GENOMIC DNA]</scope>
    <source>
        <strain evidence="7 8">LVP_AGWG</strain>
    </source>
</reference>
<evidence type="ECO:0000256" key="2">
    <source>
        <dbReference type="ARBA" id="ARBA00022692"/>
    </source>
</evidence>
<gene>
    <name evidence="7" type="primary">5574339</name>
</gene>
<keyword evidence="2" id="KW-0812">Transmembrane</keyword>
<accession>A0A1S4F1G8</accession>
<name>A0A1S4F1G8_AEDAE</name>
<dbReference type="InterPro" id="IPR058842">
    <property type="entry name" value="DCST1_C"/>
</dbReference>
<dbReference type="FunCoup" id="A0A1S4F1G8">
    <property type="interactions" value="2"/>
</dbReference>
<dbReference type="PANTHER" id="PTHR21041:SF17">
    <property type="entry name" value="E3 UBIQUITIN-PROTEIN LIGASE DCST1"/>
    <property type="match status" value="1"/>
</dbReference>
<feature type="domain" description="Dendritic cell-specific transmembrane protein-like" evidence="5">
    <location>
        <begin position="384"/>
        <end position="574"/>
    </location>
</feature>
<protein>
    <submittedName>
        <fullName evidence="7">Uncharacterized protein</fullName>
    </submittedName>
</protein>
<dbReference type="AlphaFoldDB" id="A0A1S4F1G8"/>